<comment type="subcellular location">
    <subcellularLocation>
        <location evidence="1">Cell envelope</location>
    </subcellularLocation>
</comment>
<keyword evidence="7" id="KW-0472">Membrane</keyword>
<dbReference type="EMBL" id="ATCF01000012">
    <property type="protein sequence ID" value="EPE00120.1"/>
    <property type="molecule type" value="Genomic_DNA"/>
</dbReference>
<evidence type="ECO:0000256" key="7">
    <source>
        <dbReference type="SAM" id="Phobius"/>
    </source>
</evidence>
<evidence type="ECO:0000256" key="2">
    <source>
        <dbReference type="ARBA" id="ARBA00022737"/>
    </source>
</evidence>
<evidence type="ECO:0000259" key="8">
    <source>
        <dbReference type="Pfam" id="PF23914"/>
    </source>
</evidence>
<keyword evidence="2" id="KW-0677">Repeat</keyword>
<keyword evidence="7" id="KW-0812">Transmembrane</keyword>
<dbReference type="InterPro" id="IPR056413">
    <property type="entry name" value="TPR_CcmH_CycH"/>
</dbReference>
<dbReference type="InterPro" id="IPR019734">
    <property type="entry name" value="TPR_rpt"/>
</dbReference>
<dbReference type="Pfam" id="PF23914">
    <property type="entry name" value="TPR_CcmH_CycH"/>
    <property type="match status" value="1"/>
</dbReference>
<dbReference type="AlphaFoldDB" id="S3CHV9"/>
<dbReference type="PROSITE" id="PS50005">
    <property type="entry name" value="TPR"/>
    <property type="match status" value="1"/>
</dbReference>
<evidence type="ECO:0000256" key="5">
    <source>
        <dbReference type="PROSITE-ProRule" id="PRU00339"/>
    </source>
</evidence>
<dbReference type="PATRIC" id="fig|1203554.3.peg.861"/>
<dbReference type="eggNOG" id="COG4235">
    <property type="taxonomic scope" value="Bacteria"/>
</dbReference>
<dbReference type="NCBIfam" id="TIGR03142">
    <property type="entry name" value="cytochro_ccmI"/>
    <property type="match status" value="1"/>
</dbReference>
<dbReference type="STRING" id="1203554.HMPREF1476_00849"/>
<dbReference type="PANTHER" id="PTHR47870:SF1">
    <property type="entry name" value="CYTOCHROME C-TYPE BIOGENESIS PROTEIN CCMH"/>
    <property type="match status" value="1"/>
</dbReference>
<organism evidence="9 10">
    <name type="scientific">Sutterella wadsworthensis HGA0223</name>
    <dbReference type="NCBI Taxonomy" id="1203554"/>
    <lineage>
        <taxon>Bacteria</taxon>
        <taxon>Pseudomonadati</taxon>
        <taxon>Pseudomonadota</taxon>
        <taxon>Betaproteobacteria</taxon>
        <taxon>Burkholderiales</taxon>
        <taxon>Sutterellaceae</taxon>
        <taxon>Sutterella</taxon>
    </lineage>
</organism>
<accession>S3CHV9</accession>
<evidence type="ECO:0000313" key="10">
    <source>
        <dbReference type="Proteomes" id="UP000014400"/>
    </source>
</evidence>
<dbReference type="RefSeq" id="WP_016474176.1">
    <property type="nucleotide sequence ID" value="NZ_KE150480.1"/>
</dbReference>
<dbReference type="HOGENOM" id="CLU_818678_0_0_4"/>
<dbReference type="PANTHER" id="PTHR47870">
    <property type="entry name" value="CYTOCHROME C-TYPE BIOGENESIS PROTEIN CCMH"/>
    <property type="match status" value="1"/>
</dbReference>
<dbReference type="SUPFAM" id="SSF48452">
    <property type="entry name" value="TPR-like"/>
    <property type="match status" value="1"/>
</dbReference>
<evidence type="ECO:0000256" key="3">
    <source>
        <dbReference type="ARBA" id="ARBA00022748"/>
    </source>
</evidence>
<name>S3CHV9_9BURK</name>
<evidence type="ECO:0000256" key="6">
    <source>
        <dbReference type="SAM" id="MobiDB-lite"/>
    </source>
</evidence>
<proteinExistence type="predicted"/>
<feature type="domain" description="Cytochrome c-type biogenesis protein H TPR" evidence="8">
    <location>
        <begin position="144"/>
        <end position="277"/>
    </location>
</feature>
<keyword evidence="4 5" id="KW-0802">TPR repeat</keyword>
<keyword evidence="3" id="KW-0201">Cytochrome c-type biogenesis</keyword>
<dbReference type="InterPro" id="IPR017560">
    <property type="entry name" value="Cyt_c_biogenesis_CcmI"/>
</dbReference>
<feature type="repeat" description="TPR" evidence="5">
    <location>
        <begin position="172"/>
        <end position="205"/>
    </location>
</feature>
<protein>
    <submittedName>
        <fullName evidence="9">Cytochrome c-type biogenesis protein CcmI</fullName>
    </submittedName>
</protein>
<evidence type="ECO:0000256" key="1">
    <source>
        <dbReference type="ARBA" id="ARBA00004196"/>
    </source>
</evidence>
<dbReference type="Proteomes" id="UP000014400">
    <property type="component" value="Unassembled WGS sequence"/>
</dbReference>
<feature type="region of interest" description="Disordered" evidence="6">
    <location>
        <begin position="318"/>
        <end position="339"/>
    </location>
</feature>
<evidence type="ECO:0000256" key="4">
    <source>
        <dbReference type="ARBA" id="ARBA00022803"/>
    </source>
</evidence>
<comment type="caution">
    <text evidence="9">The sequence shown here is derived from an EMBL/GenBank/DDBJ whole genome shotgun (WGS) entry which is preliminary data.</text>
</comment>
<keyword evidence="7" id="KW-1133">Transmembrane helix</keyword>
<dbReference type="InterPro" id="IPR011990">
    <property type="entry name" value="TPR-like_helical_dom_sf"/>
</dbReference>
<dbReference type="GO" id="GO:0030313">
    <property type="term" value="C:cell envelope"/>
    <property type="evidence" value="ECO:0007669"/>
    <property type="project" value="UniProtKB-SubCell"/>
</dbReference>
<gene>
    <name evidence="9" type="ORF">HMPREF1476_00849</name>
</gene>
<dbReference type="GO" id="GO:0017004">
    <property type="term" value="P:cytochrome complex assembly"/>
    <property type="evidence" value="ECO:0007669"/>
    <property type="project" value="UniProtKB-KW"/>
</dbReference>
<evidence type="ECO:0000313" key="9">
    <source>
        <dbReference type="EMBL" id="EPE00120.1"/>
    </source>
</evidence>
<dbReference type="Gene3D" id="1.25.40.10">
    <property type="entry name" value="Tetratricopeptide repeat domain"/>
    <property type="match status" value="1"/>
</dbReference>
<reference evidence="9 10" key="1">
    <citation type="submission" date="2013-04" db="EMBL/GenBank/DDBJ databases">
        <title>The Genome Sequence of Sutterella wadsworthensis HGA0223.</title>
        <authorList>
            <consortium name="The Broad Institute Genomics Platform"/>
            <person name="Earl A."/>
            <person name="Ward D."/>
            <person name="Feldgarden M."/>
            <person name="Gevers D."/>
            <person name="Schmidt T.M."/>
            <person name="Dover J."/>
            <person name="Dai D."/>
            <person name="Walker B."/>
            <person name="Young S."/>
            <person name="Zeng Q."/>
            <person name="Gargeya S."/>
            <person name="Fitzgerald M."/>
            <person name="Haas B."/>
            <person name="Abouelleil A."/>
            <person name="Allen A.W."/>
            <person name="Alvarado L."/>
            <person name="Arachchi H.M."/>
            <person name="Berlin A.M."/>
            <person name="Chapman S.B."/>
            <person name="Gainer-Dewar J."/>
            <person name="Goldberg J."/>
            <person name="Griggs A."/>
            <person name="Gujja S."/>
            <person name="Hansen M."/>
            <person name="Howarth C."/>
            <person name="Imamovic A."/>
            <person name="Ireland A."/>
            <person name="Larimer J."/>
            <person name="McCowan C."/>
            <person name="Murphy C."/>
            <person name="Pearson M."/>
            <person name="Poon T.W."/>
            <person name="Priest M."/>
            <person name="Roberts A."/>
            <person name="Saif S."/>
            <person name="Shea T."/>
            <person name="Sisk P."/>
            <person name="Sykes S."/>
            <person name="Wortman J."/>
            <person name="Nusbaum C."/>
            <person name="Birren B."/>
        </authorList>
    </citation>
    <scope>NUCLEOTIDE SEQUENCE [LARGE SCALE GENOMIC DNA]</scope>
    <source>
        <strain evidence="9 10">HGA0223</strain>
    </source>
</reference>
<keyword evidence="10" id="KW-1185">Reference proteome</keyword>
<feature type="transmembrane region" description="Helical" evidence="7">
    <location>
        <begin position="106"/>
        <end position="127"/>
    </location>
</feature>
<dbReference type="GO" id="GO:0005886">
    <property type="term" value="C:plasma membrane"/>
    <property type="evidence" value="ECO:0007669"/>
    <property type="project" value="TreeGrafter"/>
</dbReference>
<dbReference type="InterPro" id="IPR051263">
    <property type="entry name" value="C-type_cytochrome_biogenesis"/>
</dbReference>
<sequence length="339" mass="36529">MKYEVIFCIFALVLTAGVVGAFAWALLGHSKGGRAEEARTADNLAGLREEYAHLVEQQAAGRLTQSAFAEREDELALRVLEETEETKDSADPSQVRKDADNARTSLITTAAVAVMIPATAVGAYLWYGDFSALDERAVEQVRLAAQAAKSERDMQGTMASLEKAVQSNKDNLEAWELLAEQYNATGNLSQAAIAFENVVRLAPKNANAWAELADLTIALNPSDLLKAGEMAEKALAVDPWHQKGLMIGAAAAFERGDYAHAAVLFDRLRKQIPAGNEVHDALTQQIEMTLAAGGLKAIPKDDVGEKPETDLEKMMKLGGGMQQAPERGQDGVGLNPLKR</sequence>
<feature type="transmembrane region" description="Helical" evidence="7">
    <location>
        <begin position="6"/>
        <end position="27"/>
    </location>
</feature>